<dbReference type="EMBL" id="JAGDFM010000036">
    <property type="protein sequence ID" value="KAG7390109.1"/>
    <property type="molecule type" value="Genomic_DNA"/>
</dbReference>
<evidence type="ECO:0000259" key="2">
    <source>
        <dbReference type="PROSITE" id="PS50003"/>
    </source>
</evidence>
<feature type="compositionally biased region" description="Basic and acidic residues" evidence="1">
    <location>
        <begin position="170"/>
        <end position="179"/>
    </location>
</feature>
<sequence length="318" mass="36161">MMRMGDLTLQPTPPVPPEIEGYLKKLKRKTRSLAGNWNKRWFFVDPRRREFGYSDNRTSAPRSSIYLDDITAVVQFDDTHFQVESRTRNFFLCGESKASTACWVTSLEGYRKKRIEYEKDQIAYAAYVASAAAKASAAAATLCMENPQQSPPPTAAREPRQVPNKKKKSRDNSDGDDRQPSFGSSSSSSMSSTASSSSRAKREKAEYASSDRLAPKSEQRSASPLDTSRSKNKSPPPSPPSPSEEKRNRERQRDRERGRDRERDRKLHREHKREASNDRDRSSDRDRSGNSDRDRSRDRNARAPSGRGSVMQAWVDDF</sequence>
<proteinExistence type="predicted"/>
<dbReference type="AlphaFoldDB" id="A0A8T1WEU8"/>
<feature type="domain" description="PH" evidence="2">
    <location>
        <begin position="16"/>
        <end position="112"/>
    </location>
</feature>
<dbReference type="Proteomes" id="UP000694044">
    <property type="component" value="Unassembled WGS sequence"/>
</dbReference>
<feature type="region of interest" description="Disordered" evidence="1">
    <location>
        <begin position="145"/>
        <end position="318"/>
    </location>
</feature>
<dbReference type="OrthoDB" id="294251at2759"/>
<evidence type="ECO:0000256" key="1">
    <source>
        <dbReference type="SAM" id="MobiDB-lite"/>
    </source>
</evidence>
<dbReference type="InterPro" id="IPR001849">
    <property type="entry name" value="PH_domain"/>
</dbReference>
<gene>
    <name evidence="3" type="ORF">PHYPSEUDO_008812</name>
</gene>
<protein>
    <recommendedName>
        <fullName evidence="2">PH domain-containing protein</fullName>
    </recommendedName>
</protein>
<feature type="compositionally biased region" description="Basic and acidic residues" evidence="1">
    <location>
        <begin position="243"/>
        <end position="301"/>
    </location>
</feature>
<comment type="caution">
    <text evidence="3">The sequence shown here is derived from an EMBL/GenBank/DDBJ whole genome shotgun (WGS) entry which is preliminary data.</text>
</comment>
<evidence type="ECO:0000313" key="4">
    <source>
        <dbReference type="Proteomes" id="UP000694044"/>
    </source>
</evidence>
<organism evidence="3 4">
    <name type="scientific">Phytophthora pseudosyringae</name>
    <dbReference type="NCBI Taxonomy" id="221518"/>
    <lineage>
        <taxon>Eukaryota</taxon>
        <taxon>Sar</taxon>
        <taxon>Stramenopiles</taxon>
        <taxon>Oomycota</taxon>
        <taxon>Peronosporomycetes</taxon>
        <taxon>Peronosporales</taxon>
        <taxon>Peronosporaceae</taxon>
        <taxon>Phytophthora</taxon>
    </lineage>
</organism>
<keyword evidence="4" id="KW-1185">Reference proteome</keyword>
<dbReference type="PROSITE" id="PS50003">
    <property type="entry name" value="PH_DOMAIN"/>
    <property type="match status" value="1"/>
</dbReference>
<accession>A0A8T1WEU8</accession>
<evidence type="ECO:0000313" key="3">
    <source>
        <dbReference type="EMBL" id="KAG7390109.1"/>
    </source>
</evidence>
<dbReference type="SMART" id="SM00233">
    <property type="entry name" value="PH"/>
    <property type="match status" value="1"/>
</dbReference>
<dbReference type="Pfam" id="PF00169">
    <property type="entry name" value="PH"/>
    <property type="match status" value="1"/>
</dbReference>
<reference evidence="3" key="1">
    <citation type="submission" date="2021-02" db="EMBL/GenBank/DDBJ databases">
        <authorList>
            <person name="Palmer J.M."/>
        </authorList>
    </citation>
    <scope>NUCLEOTIDE SEQUENCE</scope>
    <source>
        <strain evidence="3">SCRP734</strain>
    </source>
</reference>
<name>A0A8T1WEU8_9STRA</name>
<feature type="compositionally biased region" description="Low complexity" evidence="1">
    <location>
        <begin position="181"/>
        <end position="198"/>
    </location>
</feature>